<dbReference type="InterPro" id="IPR006118">
    <property type="entry name" value="Recombinase_CS"/>
</dbReference>
<organism evidence="7 8">
    <name type="scientific">Candidatus Fonsibacter lacus</name>
    <dbReference type="NCBI Taxonomy" id="2576439"/>
    <lineage>
        <taxon>Bacteria</taxon>
        <taxon>Pseudomonadati</taxon>
        <taxon>Pseudomonadota</taxon>
        <taxon>Alphaproteobacteria</taxon>
        <taxon>Candidatus Pelagibacterales</taxon>
        <taxon>Candidatus Pelagibacterales incertae sedis</taxon>
        <taxon>Candidatus Fonsibacter</taxon>
    </lineage>
</organism>
<reference evidence="7" key="1">
    <citation type="submission" date="2018-10" db="EMBL/GenBank/DDBJ databases">
        <title>Iterative Subtractive Binning of Freshwater Chronoseries Metagenomes Recovers Nearly Complete Genomes from over Four Hundred Novel Species.</title>
        <authorList>
            <person name="Rodriguez-R L.M."/>
            <person name="Tsementzi D."/>
            <person name="Luo C."/>
            <person name="Konstantinidis K.T."/>
        </authorList>
    </citation>
    <scope>NUCLEOTIDE SEQUENCE</scope>
    <source>
        <strain evidence="7">WB7_6_001</strain>
    </source>
</reference>
<dbReference type="GO" id="GO:0015074">
    <property type="term" value="P:DNA integration"/>
    <property type="evidence" value="ECO:0007669"/>
    <property type="project" value="UniProtKB-KW"/>
</dbReference>
<comment type="caution">
    <text evidence="7">The sequence shown here is derived from an EMBL/GenBank/DDBJ whole genome shotgun (WGS) entry which is preliminary data.</text>
</comment>
<evidence type="ECO:0000313" key="8">
    <source>
        <dbReference type="Proteomes" id="UP000713222"/>
    </source>
</evidence>
<dbReference type="GO" id="GO:0000150">
    <property type="term" value="F:DNA strand exchange activity"/>
    <property type="evidence" value="ECO:0007669"/>
    <property type="project" value="InterPro"/>
</dbReference>
<dbReference type="Gene3D" id="3.90.1750.20">
    <property type="entry name" value="Putative Large Serine Recombinase, Chain B, Domain 2"/>
    <property type="match status" value="1"/>
</dbReference>
<evidence type="ECO:0000259" key="6">
    <source>
        <dbReference type="PROSITE" id="PS51736"/>
    </source>
</evidence>
<dbReference type="AlphaFoldDB" id="A0A964XQG7"/>
<dbReference type="SMART" id="SM00857">
    <property type="entry name" value="Resolvase"/>
    <property type="match status" value="1"/>
</dbReference>
<sequence length="228" mass="24192">MTTTTAAIAYVRVSTEQQATEGVSMAAQLERIRAYCLANGLELVAIHEDAGLSGKRADNRPGLQAALADVCNRGGVLVVYSLSRLARSVADSLAIIDRLQRAGADLASLTERIDTTTAAGKMLLTMLAAFAQFERDLTAERTTAALAHKKALNQRVGTVPFGWDLSADGTTLLENTAEQQTIATIRALRASGMTLQAIADHLNTSSIPTKKGTAWAPKTIRDIANRAA</sequence>
<dbReference type="PANTHER" id="PTHR30461">
    <property type="entry name" value="DNA-INVERTASE FROM LAMBDOID PROPHAGE"/>
    <property type="match status" value="1"/>
</dbReference>
<dbReference type="Proteomes" id="UP000713222">
    <property type="component" value="Unassembled WGS sequence"/>
</dbReference>
<evidence type="ECO:0000256" key="5">
    <source>
        <dbReference type="PROSITE-ProRule" id="PRU10137"/>
    </source>
</evidence>
<dbReference type="Gene3D" id="3.40.50.1390">
    <property type="entry name" value="Resolvase, N-terminal catalytic domain"/>
    <property type="match status" value="1"/>
</dbReference>
<evidence type="ECO:0000256" key="4">
    <source>
        <dbReference type="PIRSR" id="PIRSR606118-50"/>
    </source>
</evidence>
<evidence type="ECO:0000313" key="7">
    <source>
        <dbReference type="EMBL" id="NBN88173.1"/>
    </source>
</evidence>
<keyword evidence="3" id="KW-0233">DNA recombination</keyword>
<dbReference type="CDD" id="cd00338">
    <property type="entry name" value="Ser_Recombinase"/>
    <property type="match status" value="1"/>
</dbReference>
<dbReference type="InterPro" id="IPR050639">
    <property type="entry name" value="SSR_resolvase"/>
</dbReference>
<dbReference type="PANTHER" id="PTHR30461:SF2">
    <property type="entry name" value="SERINE RECOMBINASE PINE-RELATED"/>
    <property type="match status" value="1"/>
</dbReference>
<dbReference type="InterPro" id="IPR011109">
    <property type="entry name" value="DNA_bind_recombinase_dom"/>
</dbReference>
<protein>
    <submittedName>
        <fullName evidence="7">Recombinase family protein</fullName>
    </submittedName>
</protein>
<evidence type="ECO:0000256" key="2">
    <source>
        <dbReference type="ARBA" id="ARBA00023125"/>
    </source>
</evidence>
<proteinExistence type="predicted"/>
<feature type="domain" description="Resolvase/invertase-type recombinase catalytic" evidence="6">
    <location>
        <begin position="6"/>
        <end position="153"/>
    </location>
</feature>
<dbReference type="PROSITE" id="PS00397">
    <property type="entry name" value="RECOMBINASES_1"/>
    <property type="match status" value="1"/>
</dbReference>
<dbReference type="InterPro" id="IPR036162">
    <property type="entry name" value="Resolvase-like_N_sf"/>
</dbReference>
<keyword evidence="1" id="KW-0229">DNA integration</keyword>
<dbReference type="GO" id="GO:0003677">
    <property type="term" value="F:DNA binding"/>
    <property type="evidence" value="ECO:0007669"/>
    <property type="project" value="UniProtKB-KW"/>
</dbReference>
<dbReference type="Pfam" id="PF00239">
    <property type="entry name" value="Resolvase"/>
    <property type="match status" value="1"/>
</dbReference>
<name>A0A964XQG7_9PROT</name>
<dbReference type="InterPro" id="IPR038109">
    <property type="entry name" value="DNA_bind_recomb_sf"/>
</dbReference>
<dbReference type="InterPro" id="IPR006119">
    <property type="entry name" value="Resolv_N"/>
</dbReference>
<dbReference type="Pfam" id="PF07508">
    <property type="entry name" value="Recombinase"/>
    <property type="match status" value="1"/>
</dbReference>
<dbReference type="EMBL" id="RGET01000060">
    <property type="protein sequence ID" value="NBN88173.1"/>
    <property type="molecule type" value="Genomic_DNA"/>
</dbReference>
<dbReference type="PROSITE" id="PS51736">
    <property type="entry name" value="RECOMBINASES_3"/>
    <property type="match status" value="1"/>
</dbReference>
<evidence type="ECO:0000256" key="3">
    <source>
        <dbReference type="ARBA" id="ARBA00023172"/>
    </source>
</evidence>
<feature type="active site" description="O-(5'-phospho-DNA)-serine intermediate" evidence="4 5">
    <location>
        <position position="14"/>
    </location>
</feature>
<keyword evidence="2" id="KW-0238">DNA-binding</keyword>
<gene>
    <name evidence="7" type="ORF">EBV32_03685</name>
</gene>
<evidence type="ECO:0000256" key="1">
    <source>
        <dbReference type="ARBA" id="ARBA00022908"/>
    </source>
</evidence>
<dbReference type="SUPFAM" id="SSF53041">
    <property type="entry name" value="Resolvase-like"/>
    <property type="match status" value="1"/>
</dbReference>
<accession>A0A964XQG7</accession>